<feature type="signal peptide" evidence="1">
    <location>
        <begin position="1"/>
        <end position="25"/>
    </location>
</feature>
<evidence type="ECO:0000313" key="4">
    <source>
        <dbReference type="Proteomes" id="UP000199608"/>
    </source>
</evidence>
<feature type="domain" description="Lipoprotein LPP20-like" evidence="2">
    <location>
        <begin position="66"/>
        <end position="136"/>
    </location>
</feature>
<evidence type="ECO:0000313" key="3">
    <source>
        <dbReference type="EMBL" id="SDU56912.1"/>
    </source>
</evidence>
<name>A0A1H2JKN8_9BACT</name>
<dbReference type="PROSITE" id="PS51257">
    <property type="entry name" value="PROKAR_LIPOPROTEIN"/>
    <property type="match status" value="1"/>
</dbReference>
<dbReference type="InterPro" id="IPR024952">
    <property type="entry name" value="LPP20-like_dom"/>
</dbReference>
<keyword evidence="4" id="KW-1185">Reference proteome</keyword>
<dbReference type="Proteomes" id="UP000199608">
    <property type="component" value="Unassembled WGS sequence"/>
</dbReference>
<evidence type="ECO:0000256" key="1">
    <source>
        <dbReference type="SAM" id="SignalP"/>
    </source>
</evidence>
<protein>
    <recommendedName>
        <fullName evidence="2">Lipoprotein LPP20-like domain-containing protein</fullName>
    </recommendedName>
</protein>
<feature type="chain" id="PRO_5011667694" description="Lipoprotein LPP20-like domain-containing protein" evidence="1">
    <location>
        <begin position="26"/>
        <end position="204"/>
    </location>
</feature>
<dbReference type="Pfam" id="PF02169">
    <property type="entry name" value="LPP20"/>
    <property type="match status" value="1"/>
</dbReference>
<gene>
    <name evidence="3" type="ORF">SAMN04487931_11349</name>
</gene>
<dbReference type="RefSeq" id="WP_092237312.1">
    <property type="nucleotide sequence ID" value="NZ_FNLL01000013.1"/>
</dbReference>
<dbReference type="EMBL" id="FNLL01000013">
    <property type="protein sequence ID" value="SDU56912.1"/>
    <property type="molecule type" value="Genomic_DNA"/>
</dbReference>
<evidence type="ECO:0000259" key="2">
    <source>
        <dbReference type="Pfam" id="PF02169"/>
    </source>
</evidence>
<organism evidence="3 4">
    <name type="scientific">Desulfobacula phenolica</name>
    <dbReference type="NCBI Taxonomy" id="90732"/>
    <lineage>
        <taxon>Bacteria</taxon>
        <taxon>Pseudomonadati</taxon>
        <taxon>Thermodesulfobacteriota</taxon>
        <taxon>Desulfobacteria</taxon>
        <taxon>Desulfobacterales</taxon>
        <taxon>Desulfobacteraceae</taxon>
        <taxon>Desulfobacula</taxon>
    </lineage>
</organism>
<sequence>MKGQRILVILISLSFLCSCAPYYSADMASIDGRSVIQESDAGGGNERIVVFKVTGKGLAPESAVRIGEAEILGERSAILDGYRQLSEKLKGTLINSYSSRNGTDINMDKITAQTQSYLKGVEIMDVASNGHGVYTANMQVRVFFIYDKLIWWPSGLGKNIIPSYANTNHIRSYYATPYYGHIVRCESYPWCGESYYYSPYNVNR</sequence>
<reference evidence="4" key="1">
    <citation type="submission" date="2016-10" db="EMBL/GenBank/DDBJ databases">
        <authorList>
            <person name="Varghese N."/>
            <person name="Submissions S."/>
        </authorList>
    </citation>
    <scope>NUCLEOTIDE SEQUENCE [LARGE SCALE GENOMIC DNA]</scope>
    <source>
        <strain evidence="4">DSM 3384</strain>
    </source>
</reference>
<proteinExistence type="predicted"/>
<keyword evidence="1" id="KW-0732">Signal</keyword>
<dbReference type="AlphaFoldDB" id="A0A1H2JKN8"/>
<accession>A0A1H2JKN8</accession>